<evidence type="ECO:0000313" key="2">
    <source>
        <dbReference type="EMBL" id="EMZ41051.1"/>
    </source>
</evidence>
<evidence type="ECO:0000256" key="1">
    <source>
        <dbReference type="SAM" id="MobiDB-lite"/>
    </source>
</evidence>
<dbReference type="Proteomes" id="UP000012527">
    <property type="component" value="Unassembled WGS sequence"/>
</dbReference>
<evidence type="ECO:0000313" key="3">
    <source>
        <dbReference type="Proteomes" id="UP000012527"/>
    </source>
</evidence>
<accession>N2BLG4</accession>
<sequence>MKYKNFRNPTRKDSKLKNPSKSSNHWIAYSSHFLFSTLQHDKHMNPQKRHIMIKKTNPTNLNLFKNIVRYQ</sequence>
<protein>
    <submittedName>
        <fullName evidence="2">Uncharacterized protein</fullName>
    </submittedName>
</protein>
<comment type="caution">
    <text evidence="2">The sequence shown here is derived from an EMBL/GenBank/DDBJ whole genome shotgun (WGS) entry which is preliminary data.</text>
</comment>
<gene>
    <name evidence="2" type="ORF">C826_00056</name>
</gene>
<feature type="region of interest" description="Disordered" evidence="1">
    <location>
        <begin position="1"/>
        <end position="23"/>
    </location>
</feature>
<name>N2BLG4_9HELI</name>
<proteinExistence type="predicted"/>
<dbReference type="HOGENOM" id="CLU_2734465_0_0_7"/>
<reference evidence="2 3" key="1">
    <citation type="submission" date="2013-02" db="EMBL/GenBank/DDBJ databases">
        <title>The Genome Sequence of Helicobacter bilis WiWa.</title>
        <authorList>
            <consortium name="The Broad Institute Genome Sequencing Platform"/>
            <person name="Ward D."/>
            <person name="Overstreet A.-M.C."/>
            <person name="Ramer-Tait A.E."/>
            <person name="Phillips G.J."/>
            <person name="Wannemuehler M.J."/>
            <person name="Walker B."/>
            <person name="Young S.K."/>
            <person name="Zeng Q."/>
            <person name="Gargeya S."/>
            <person name="Fitzgerald M."/>
            <person name="Haas B."/>
            <person name="Abouelleil A."/>
            <person name="Alvarado L."/>
            <person name="Arachchi H.M."/>
            <person name="Berlin A.M."/>
            <person name="Chapman S.B."/>
            <person name="Dewar J."/>
            <person name="Goldberg J."/>
            <person name="Griggs A."/>
            <person name="Gujja S."/>
            <person name="Hansen M."/>
            <person name="Howarth C."/>
            <person name="Imamovic A."/>
            <person name="Larimer J."/>
            <person name="McCowan C."/>
            <person name="Murphy C."/>
            <person name="Neiman D."/>
            <person name="Pearson M."/>
            <person name="Priest M."/>
            <person name="Roberts A."/>
            <person name="Saif S."/>
            <person name="Shea T."/>
            <person name="Sisk P."/>
            <person name="Sykes S."/>
            <person name="Wortman J."/>
            <person name="Nusbaum C."/>
            <person name="Birren B."/>
        </authorList>
    </citation>
    <scope>NUCLEOTIDE SEQUENCE [LARGE SCALE GENOMIC DNA]</scope>
    <source>
        <strain evidence="2 3">WiWa</strain>
    </source>
</reference>
<dbReference type="AlphaFoldDB" id="N2BLG4"/>
<dbReference type="EMBL" id="AQFW01000004">
    <property type="protein sequence ID" value="EMZ41051.1"/>
    <property type="molecule type" value="Genomic_DNA"/>
</dbReference>
<organism evidence="2 3">
    <name type="scientific">Helicobacter bilis WiWa</name>
    <dbReference type="NCBI Taxonomy" id="1235804"/>
    <lineage>
        <taxon>Bacteria</taxon>
        <taxon>Pseudomonadati</taxon>
        <taxon>Campylobacterota</taxon>
        <taxon>Epsilonproteobacteria</taxon>
        <taxon>Campylobacterales</taxon>
        <taxon>Helicobacteraceae</taxon>
        <taxon>Helicobacter</taxon>
    </lineage>
</organism>